<name>A0A392N862_9FABA</name>
<dbReference type="SUPFAM" id="SSF52058">
    <property type="entry name" value="L domain-like"/>
    <property type="match status" value="1"/>
</dbReference>
<reference evidence="3 4" key="1">
    <citation type="journal article" date="2018" name="Front. Plant Sci.">
        <title>Red Clover (Trifolium pratense) and Zigzag Clover (T. medium) - A Picture of Genomic Similarities and Differences.</title>
        <authorList>
            <person name="Dluhosova J."/>
            <person name="Istvanek J."/>
            <person name="Nedelnik J."/>
            <person name="Repkova J."/>
        </authorList>
    </citation>
    <scope>NUCLEOTIDE SEQUENCE [LARGE SCALE GENOMIC DNA]</scope>
    <source>
        <strain evidence="4">cv. 10/8</strain>
        <tissue evidence="3">Leaf</tissue>
    </source>
</reference>
<dbReference type="GO" id="GO:0004620">
    <property type="term" value="F:phospholipase activity"/>
    <property type="evidence" value="ECO:0007669"/>
    <property type="project" value="TreeGrafter"/>
</dbReference>
<keyword evidence="2" id="KW-0442">Lipid degradation</keyword>
<dbReference type="PANTHER" id="PTHR24185">
    <property type="entry name" value="CALCIUM-INDEPENDENT PHOSPHOLIPASE A2-GAMMA"/>
    <property type="match status" value="1"/>
</dbReference>
<dbReference type="GO" id="GO:0016020">
    <property type="term" value="C:membrane"/>
    <property type="evidence" value="ECO:0007669"/>
    <property type="project" value="TreeGrafter"/>
</dbReference>
<dbReference type="GO" id="GO:0006631">
    <property type="term" value="P:fatty acid metabolic process"/>
    <property type="evidence" value="ECO:0007669"/>
    <property type="project" value="TreeGrafter"/>
</dbReference>
<gene>
    <name evidence="3" type="ORF">A2U01_0015637</name>
</gene>
<feature type="non-terminal residue" evidence="3">
    <location>
        <position position="115"/>
    </location>
</feature>
<proteinExistence type="predicted"/>
<dbReference type="GO" id="GO:0016042">
    <property type="term" value="P:lipid catabolic process"/>
    <property type="evidence" value="ECO:0007669"/>
    <property type="project" value="UniProtKB-KW"/>
</dbReference>
<dbReference type="Gene3D" id="3.80.10.10">
    <property type="entry name" value="Ribonuclease Inhibitor"/>
    <property type="match status" value="1"/>
</dbReference>
<evidence type="ECO:0000313" key="3">
    <source>
        <dbReference type="EMBL" id="MCH94674.1"/>
    </source>
</evidence>
<dbReference type="EMBL" id="LXQA010027891">
    <property type="protein sequence ID" value="MCH94674.1"/>
    <property type="molecule type" value="Genomic_DNA"/>
</dbReference>
<comment type="caution">
    <text evidence="3">The sequence shown here is derived from an EMBL/GenBank/DDBJ whole genome shotgun (WGS) entry which is preliminary data.</text>
</comment>
<dbReference type="InterPro" id="IPR032675">
    <property type="entry name" value="LRR_dom_sf"/>
</dbReference>
<evidence type="ECO:0000313" key="4">
    <source>
        <dbReference type="Proteomes" id="UP000265520"/>
    </source>
</evidence>
<accession>A0A392N862</accession>
<evidence type="ECO:0000256" key="1">
    <source>
        <dbReference type="ARBA" id="ARBA00022801"/>
    </source>
</evidence>
<keyword evidence="2" id="KW-0443">Lipid metabolism</keyword>
<keyword evidence="4" id="KW-1185">Reference proteome</keyword>
<evidence type="ECO:0000256" key="2">
    <source>
        <dbReference type="ARBA" id="ARBA00022963"/>
    </source>
</evidence>
<protein>
    <submittedName>
        <fullName evidence="3">Tryptophan synthase beta chain 2 chloroplastic-like</fullName>
    </submittedName>
</protein>
<keyword evidence="1" id="KW-0378">Hydrolase</keyword>
<dbReference type="AlphaFoldDB" id="A0A392N862"/>
<dbReference type="Proteomes" id="UP000265520">
    <property type="component" value="Unassembled WGS sequence"/>
</dbReference>
<organism evidence="3 4">
    <name type="scientific">Trifolium medium</name>
    <dbReference type="NCBI Taxonomy" id="97028"/>
    <lineage>
        <taxon>Eukaryota</taxon>
        <taxon>Viridiplantae</taxon>
        <taxon>Streptophyta</taxon>
        <taxon>Embryophyta</taxon>
        <taxon>Tracheophyta</taxon>
        <taxon>Spermatophyta</taxon>
        <taxon>Magnoliopsida</taxon>
        <taxon>eudicotyledons</taxon>
        <taxon>Gunneridae</taxon>
        <taxon>Pentapetalae</taxon>
        <taxon>rosids</taxon>
        <taxon>fabids</taxon>
        <taxon>Fabales</taxon>
        <taxon>Fabaceae</taxon>
        <taxon>Papilionoideae</taxon>
        <taxon>50 kb inversion clade</taxon>
        <taxon>NPAAA clade</taxon>
        <taxon>Hologalegina</taxon>
        <taxon>IRL clade</taxon>
        <taxon>Trifolieae</taxon>
        <taxon>Trifolium</taxon>
    </lineage>
</organism>
<sequence>MLISVPVERFSHPLISALSNVRLVVERFSHPPTALPETELRQCVELVELSLEHNRLVRPLLDFRAMSELRVLRLFGNPLEFLPEILPLHKLRHLSLANIRIVADENLRSVNVQIE</sequence>
<dbReference type="PANTHER" id="PTHR24185:SF1">
    <property type="entry name" value="CALCIUM-INDEPENDENT PHOSPHOLIPASE A2-GAMMA"/>
    <property type="match status" value="1"/>
</dbReference>